<proteinExistence type="predicted"/>
<sequence>MSLSHQYIASWACAYDKANGVKGMVVRTFELQQITSTDEHRAWAGRCWLRRKARSLYVAPLRVQQLLARHGPTLRVGPGEVAADNTSSGRVDALLRDEKGRSHPANDKTHAAPSSSTCLYWWPIGTILLAFADAVLVYLPAAGCIGQVLYCLLSYRLWTNAANASRPLAGQLPKTGLAATNSVSTGFEPAFTVF</sequence>
<reference evidence="1" key="1">
    <citation type="journal article" date="2018" name="Nat. Commun.">
        <title>Diversity and evolution of the emerging Pandoraviridae family.</title>
        <authorList>
            <person name="Legendre M."/>
            <person name="Fabre E."/>
            <person name="Poirot O."/>
            <person name="Jeudy S."/>
            <person name="Lartigue A."/>
            <person name="Alempic J.M."/>
            <person name="Beucher L."/>
            <person name="Philippe N."/>
            <person name="Bertaux L."/>
            <person name="Christo-Foroux E."/>
            <person name="Labadie K."/>
            <person name="Coute Y."/>
            <person name="Abergel C."/>
            <person name="Claverie J.M."/>
        </authorList>
    </citation>
    <scope>NUCLEOTIDE SEQUENCE [LARGE SCALE GENOMIC DNA]</scope>
    <source>
        <strain evidence="1">Macleodensis</strain>
    </source>
</reference>
<dbReference type="KEGG" id="vg:36841696"/>
<dbReference type="RefSeq" id="YP_009481237.1">
    <property type="nucleotide sequence ID" value="NC_037665.1"/>
</dbReference>
<organism evidence="1">
    <name type="scientific">Pandoravirus macleodensis</name>
    <dbReference type="NCBI Taxonomy" id="2107707"/>
    <lineage>
        <taxon>Viruses</taxon>
        <taxon>Pandoravirus</taxon>
    </lineage>
</organism>
<evidence type="ECO:0000313" key="1">
    <source>
        <dbReference type="EMBL" id="AVK77241.1"/>
    </source>
</evidence>
<dbReference type="GeneID" id="36841696"/>
<dbReference type="Proteomes" id="UP000249758">
    <property type="component" value="Segment"/>
</dbReference>
<protein>
    <submittedName>
        <fullName evidence="1">Uncharacterized protein</fullName>
    </submittedName>
</protein>
<dbReference type="EMBL" id="MG011691">
    <property type="protein sequence ID" value="AVK77241.1"/>
    <property type="molecule type" value="Genomic_DNA"/>
</dbReference>
<accession>A0A2U7UGT3</accession>
<gene>
    <name evidence="1" type="ORF">pmac_cds_553</name>
</gene>
<name>A0A2U7UGT3_9VIRU</name>